<reference evidence="2" key="1">
    <citation type="journal article" date="2021" name="Proc. Natl. Acad. Sci. U.S.A.">
        <title>A Catalog of Tens of Thousands of Viruses from Human Metagenomes Reveals Hidden Associations with Chronic Diseases.</title>
        <authorList>
            <person name="Tisza M.J."/>
            <person name="Buck C.B."/>
        </authorList>
    </citation>
    <scope>NUCLEOTIDE SEQUENCE</scope>
    <source>
        <strain evidence="2">CtegP15</strain>
    </source>
</reference>
<name>A0A8S5P3S5_9CAUD</name>
<proteinExistence type="predicted"/>
<evidence type="ECO:0000313" key="2">
    <source>
        <dbReference type="EMBL" id="DAE01107.1"/>
    </source>
</evidence>
<dbReference type="Gene3D" id="3.40.50.620">
    <property type="entry name" value="HUPs"/>
    <property type="match status" value="1"/>
</dbReference>
<dbReference type="SUPFAM" id="SSF52402">
    <property type="entry name" value="Adenine nucleotide alpha hydrolases-like"/>
    <property type="match status" value="1"/>
</dbReference>
<feature type="compositionally biased region" description="Basic and acidic residues" evidence="1">
    <location>
        <begin position="213"/>
        <end position="226"/>
    </location>
</feature>
<dbReference type="InterPro" id="IPR014729">
    <property type="entry name" value="Rossmann-like_a/b/a_fold"/>
</dbReference>
<organism evidence="2">
    <name type="scientific">Myoviridae sp. ctegP15</name>
    <dbReference type="NCBI Taxonomy" id="2825146"/>
    <lineage>
        <taxon>Viruses</taxon>
        <taxon>Duplodnaviria</taxon>
        <taxon>Heunggongvirae</taxon>
        <taxon>Uroviricota</taxon>
        <taxon>Caudoviricetes</taxon>
    </lineage>
</organism>
<evidence type="ECO:0000256" key="1">
    <source>
        <dbReference type="SAM" id="MobiDB-lite"/>
    </source>
</evidence>
<dbReference type="EMBL" id="BK015319">
    <property type="protein sequence ID" value="DAE01107.1"/>
    <property type="molecule type" value="Genomic_DNA"/>
</dbReference>
<accession>A0A8S5P3S5</accession>
<feature type="region of interest" description="Disordered" evidence="1">
    <location>
        <begin position="213"/>
        <end position="236"/>
    </location>
</feature>
<protein>
    <submittedName>
        <fullName evidence="2">Argininosuccinate synthase</fullName>
    </submittedName>
</protein>
<sequence>MKPTVKVSWSGGKDSTCAVLLHLEAGHKVKAVNYTPMFTEEIPLLLKDHYEFIQKTAERFRDWGAEVYMVTGMTYCDYVLRRKTKGADKGGIMGFPCFIPRMCKFKNFGKIKELKSCDVGCYDYEDIGIAYDEKKRQTQLNEKLRSILVEYEITEQQAMEICKHCDLLSPLYEHYKRDGCTLCPNAPKREREQWFREYPEAVPILKELQDKVRAEKPEQSPLRNHEWFLQGGQNEE</sequence>